<dbReference type="Proteomes" id="UP001319080">
    <property type="component" value="Unassembled WGS sequence"/>
</dbReference>
<keyword evidence="2" id="KW-1185">Reference proteome</keyword>
<sequence>MSKMTKTIVVITPKDIQRIMGYCYKTAGRIHRQIRQFTGKRPGQLITIDDFCTYTGLTRENVESLLNDD</sequence>
<reference evidence="1 2" key="1">
    <citation type="submission" date="2021-05" db="EMBL/GenBank/DDBJ databases">
        <title>A Polyphasic approach of four new species of the genus Ohtaekwangia: Ohtaekwangia histidinii sp. nov., Ohtaekwangia cretensis sp. nov., Ohtaekwangia indiensis sp. nov., Ohtaekwangia reichenbachii sp. nov. from diverse environment.</title>
        <authorList>
            <person name="Octaviana S."/>
        </authorList>
    </citation>
    <scope>NUCLEOTIDE SEQUENCE [LARGE SCALE GENOMIC DNA]</scope>
    <source>
        <strain evidence="1 2">PWU5</strain>
    </source>
</reference>
<proteinExistence type="predicted"/>
<protein>
    <submittedName>
        <fullName evidence="1">Uncharacterized protein</fullName>
    </submittedName>
</protein>
<name>A0AAP2E246_9BACT</name>
<gene>
    <name evidence="1" type="ORF">KK062_23990</name>
</gene>
<evidence type="ECO:0000313" key="2">
    <source>
        <dbReference type="Proteomes" id="UP001319080"/>
    </source>
</evidence>
<comment type="caution">
    <text evidence="1">The sequence shown here is derived from an EMBL/GenBank/DDBJ whole genome shotgun (WGS) entry which is preliminary data.</text>
</comment>
<accession>A0AAP2E246</accession>
<dbReference type="EMBL" id="JAHESE010000031">
    <property type="protein sequence ID" value="MBT1711325.1"/>
    <property type="molecule type" value="Genomic_DNA"/>
</dbReference>
<evidence type="ECO:0000313" key="1">
    <source>
        <dbReference type="EMBL" id="MBT1711325.1"/>
    </source>
</evidence>
<organism evidence="1 2">
    <name type="scientific">Dawidia cretensis</name>
    <dbReference type="NCBI Taxonomy" id="2782350"/>
    <lineage>
        <taxon>Bacteria</taxon>
        <taxon>Pseudomonadati</taxon>
        <taxon>Bacteroidota</taxon>
        <taxon>Cytophagia</taxon>
        <taxon>Cytophagales</taxon>
        <taxon>Chryseotaleaceae</taxon>
        <taxon>Dawidia</taxon>
    </lineage>
</organism>
<dbReference type="RefSeq" id="WP_254086899.1">
    <property type="nucleotide sequence ID" value="NZ_JAHESE010000031.1"/>
</dbReference>
<dbReference type="AlphaFoldDB" id="A0AAP2E246"/>